<dbReference type="Pfam" id="PF00069">
    <property type="entry name" value="Pkinase"/>
    <property type="match status" value="1"/>
</dbReference>
<evidence type="ECO:0000256" key="1">
    <source>
        <dbReference type="SAM" id="MobiDB-lite"/>
    </source>
</evidence>
<dbReference type="InterPro" id="IPR008271">
    <property type="entry name" value="Ser/Thr_kinase_AS"/>
</dbReference>
<dbReference type="Proteomes" id="UP001165121">
    <property type="component" value="Unassembled WGS sequence"/>
</dbReference>
<keyword evidence="2" id="KW-0812">Transmembrane</keyword>
<accession>A0A9W6UEP7</accession>
<dbReference type="EMBL" id="BSXT01000607">
    <property type="protein sequence ID" value="GMF30904.1"/>
    <property type="molecule type" value="Genomic_DNA"/>
</dbReference>
<name>A0A9W6UEP7_9STRA</name>
<dbReference type="SUPFAM" id="SSF56112">
    <property type="entry name" value="Protein kinase-like (PK-like)"/>
    <property type="match status" value="1"/>
</dbReference>
<dbReference type="AlphaFoldDB" id="A0A9W6UEP7"/>
<dbReference type="GO" id="GO:0004674">
    <property type="term" value="F:protein serine/threonine kinase activity"/>
    <property type="evidence" value="ECO:0007669"/>
    <property type="project" value="TreeGrafter"/>
</dbReference>
<keyword evidence="2" id="KW-0472">Membrane</keyword>
<evidence type="ECO:0000256" key="2">
    <source>
        <dbReference type="SAM" id="Phobius"/>
    </source>
</evidence>
<dbReference type="PANTHER" id="PTHR44329">
    <property type="entry name" value="SERINE/THREONINE-PROTEIN KINASE TNNI3K-RELATED"/>
    <property type="match status" value="1"/>
</dbReference>
<dbReference type="PROSITE" id="PS00108">
    <property type="entry name" value="PROTEIN_KINASE_ST"/>
    <property type="match status" value="1"/>
</dbReference>
<organism evidence="4 5">
    <name type="scientific">Phytophthora fragariaefolia</name>
    <dbReference type="NCBI Taxonomy" id="1490495"/>
    <lineage>
        <taxon>Eukaryota</taxon>
        <taxon>Sar</taxon>
        <taxon>Stramenopiles</taxon>
        <taxon>Oomycota</taxon>
        <taxon>Peronosporomycetes</taxon>
        <taxon>Peronosporales</taxon>
        <taxon>Peronosporaceae</taxon>
        <taxon>Phytophthora</taxon>
    </lineage>
</organism>
<dbReference type="Gene3D" id="1.10.510.10">
    <property type="entry name" value="Transferase(Phosphotransferase) domain 1"/>
    <property type="match status" value="1"/>
</dbReference>
<dbReference type="PROSITE" id="PS50011">
    <property type="entry name" value="PROTEIN_KINASE_DOM"/>
    <property type="match status" value="1"/>
</dbReference>
<sequence>MKEFLIGPAVGTVTGAVESTTNALTGTTTRSSSSGEVKSSTAPSTSTPASTKSASSNTRTSAPASTASTTPVPASTTETSFSATSSASSATSPPMTTKAAPVIYSSGSNASSLSAATPAEATISPSLFTTSPAALESSTTRSTSTFASSGSWSNFAQLRGGKEQGHRSVSFASFTGSSNEGNNEAGVTDIAGMDLSTANAIGLALGALGAFLLLVVFGSWCFRRSQQQAMSSSSHLRLGATGNIPVFNTRGTERFETSSTSVGFGPFHTTRLNGDDDSTSDGTGLSGLWDDDMITDMRIPLEKVSTTKLLSTGGYGEVYRGVYHDQTIAIKCLLPSNRKDLDQINAFLSEIKMMAMVDHPCIVRFIGVAWDSFSDLLAVMEFMEGGDLRSLLDRFKLERRPRGFGLDKARIALQTAQALTYLHSLDPKVLHRDLKSRNILLTSSLNAKLSDFGVARAYNFTSMTAAVGTSLWMAPEVMLGNRYDSSADIFSLGIVLSELDSHLQPYAEARMTSSGQRVPDAALLQLVVMGRISINFSPNAPVELVELGRACVGLNPLARPSASEVHYRLQLILQAYEMYTL</sequence>
<evidence type="ECO:0000259" key="3">
    <source>
        <dbReference type="PROSITE" id="PS50011"/>
    </source>
</evidence>
<dbReference type="GO" id="GO:0005524">
    <property type="term" value="F:ATP binding"/>
    <property type="evidence" value="ECO:0007669"/>
    <property type="project" value="InterPro"/>
</dbReference>
<dbReference type="InterPro" id="IPR011009">
    <property type="entry name" value="Kinase-like_dom_sf"/>
</dbReference>
<evidence type="ECO:0000313" key="5">
    <source>
        <dbReference type="Proteomes" id="UP001165121"/>
    </source>
</evidence>
<dbReference type="InterPro" id="IPR000719">
    <property type="entry name" value="Prot_kinase_dom"/>
</dbReference>
<feature type="compositionally biased region" description="Low complexity" evidence="1">
    <location>
        <begin position="25"/>
        <end position="97"/>
    </location>
</feature>
<feature type="domain" description="Protein kinase" evidence="3">
    <location>
        <begin position="304"/>
        <end position="569"/>
    </location>
</feature>
<protein>
    <submittedName>
        <fullName evidence="4">Unnamed protein product</fullName>
    </submittedName>
</protein>
<feature type="transmembrane region" description="Helical" evidence="2">
    <location>
        <begin position="200"/>
        <end position="222"/>
    </location>
</feature>
<feature type="region of interest" description="Disordered" evidence="1">
    <location>
        <begin position="21"/>
        <end position="97"/>
    </location>
</feature>
<dbReference type="PANTHER" id="PTHR44329:SF214">
    <property type="entry name" value="PROTEIN KINASE DOMAIN-CONTAINING PROTEIN"/>
    <property type="match status" value="1"/>
</dbReference>
<dbReference type="OrthoDB" id="4062651at2759"/>
<keyword evidence="5" id="KW-1185">Reference proteome</keyword>
<dbReference type="InterPro" id="IPR051681">
    <property type="entry name" value="Ser/Thr_Kinases-Pseudokinases"/>
</dbReference>
<evidence type="ECO:0000313" key="4">
    <source>
        <dbReference type="EMBL" id="GMF30904.1"/>
    </source>
</evidence>
<reference evidence="4" key="1">
    <citation type="submission" date="2023-04" db="EMBL/GenBank/DDBJ databases">
        <title>Phytophthora fragariaefolia NBRC 109709.</title>
        <authorList>
            <person name="Ichikawa N."/>
            <person name="Sato H."/>
            <person name="Tonouchi N."/>
        </authorList>
    </citation>
    <scope>NUCLEOTIDE SEQUENCE</scope>
    <source>
        <strain evidence="4">NBRC 109709</strain>
    </source>
</reference>
<gene>
    <name evidence="4" type="ORF">Pfra01_000694700</name>
</gene>
<keyword evidence="2" id="KW-1133">Transmembrane helix</keyword>
<proteinExistence type="predicted"/>
<comment type="caution">
    <text evidence="4">The sequence shown here is derived from an EMBL/GenBank/DDBJ whole genome shotgun (WGS) entry which is preliminary data.</text>
</comment>
<dbReference type="SMART" id="SM00220">
    <property type="entry name" value="S_TKc"/>
    <property type="match status" value="1"/>
</dbReference>